<evidence type="ECO:0000256" key="1">
    <source>
        <dbReference type="SAM" id="Phobius"/>
    </source>
</evidence>
<proteinExistence type="predicted"/>
<dbReference type="Proteomes" id="UP000091820">
    <property type="component" value="Unassembled WGS sequence"/>
</dbReference>
<reference evidence="3" key="1">
    <citation type="submission" date="2014-03" db="EMBL/GenBank/DDBJ databases">
        <authorList>
            <person name="Aksoy S."/>
            <person name="Warren W."/>
            <person name="Wilson R.K."/>
        </authorList>
    </citation>
    <scope>NUCLEOTIDE SEQUENCE [LARGE SCALE GENOMIC DNA]</scope>
    <source>
        <strain evidence="3">IAEA</strain>
    </source>
</reference>
<dbReference type="EnsemblMetazoa" id="GBRI000517-RA">
    <property type="protein sequence ID" value="GBRI000517-PA"/>
    <property type="gene ID" value="GBRI000517"/>
</dbReference>
<keyword evidence="1" id="KW-0812">Transmembrane</keyword>
<keyword evidence="1" id="KW-1133">Transmembrane helix</keyword>
<organism evidence="2 3">
    <name type="scientific">Glossina brevipalpis</name>
    <dbReference type="NCBI Taxonomy" id="37001"/>
    <lineage>
        <taxon>Eukaryota</taxon>
        <taxon>Metazoa</taxon>
        <taxon>Ecdysozoa</taxon>
        <taxon>Arthropoda</taxon>
        <taxon>Hexapoda</taxon>
        <taxon>Insecta</taxon>
        <taxon>Pterygota</taxon>
        <taxon>Neoptera</taxon>
        <taxon>Endopterygota</taxon>
        <taxon>Diptera</taxon>
        <taxon>Brachycera</taxon>
        <taxon>Muscomorpha</taxon>
        <taxon>Hippoboscoidea</taxon>
        <taxon>Glossinidae</taxon>
        <taxon>Glossina</taxon>
    </lineage>
</organism>
<protein>
    <submittedName>
        <fullName evidence="2">Uncharacterized protein</fullName>
    </submittedName>
</protein>
<evidence type="ECO:0000313" key="3">
    <source>
        <dbReference type="Proteomes" id="UP000091820"/>
    </source>
</evidence>
<feature type="transmembrane region" description="Helical" evidence="1">
    <location>
        <begin position="12"/>
        <end position="35"/>
    </location>
</feature>
<name>A0A1A9VZK6_9MUSC</name>
<reference evidence="2" key="2">
    <citation type="submission" date="2020-05" db="UniProtKB">
        <authorList>
            <consortium name="EnsemblMetazoa"/>
        </authorList>
    </citation>
    <scope>IDENTIFICATION</scope>
    <source>
        <strain evidence="2">IAEA</strain>
    </source>
</reference>
<sequence length="309" mass="35205">MRRSRRISQSQGLLNILAVLMVETLNSCVPGLSILNFITFVQRTDDDDDDDDCVNAKNTLSEIQILPSGFIYEGTLRSIVFYYFVLCDAQHFPLDSPNHNESDIQLTQSLTGSKRDCQVVIYAIKRIITQRVHWRPILIEEKNLKLFVLISETTALINGEQGIGGEVMFLNDFFSGMNIFGLRYAFTGQDPEHFITLVEGHGEFSGSSITSRSLFIFFVNYFIQVEVFNNFNVGAFSKEGNTPSAAYANNQQQSTAKRKNLAERKHCSIDHDVEVIFISIPVEFRYRRPMKQLMKKPQTVFIDLRQGSS</sequence>
<evidence type="ECO:0000313" key="2">
    <source>
        <dbReference type="EnsemblMetazoa" id="GBRI000517-PA"/>
    </source>
</evidence>
<keyword evidence="3" id="KW-1185">Reference proteome</keyword>
<dbReference type="VEuPathDB" id="VectorBase:GBRI000517"/>
<keyword evidence="1" id="KW-0472">Membrane</keyword>
<dbReference type="AlphaFoldDB" id="A0A1A9VZK6"/>
<accession>A0A1A9VZK6</accession>